<evidence type="ECO:0000256" key="1">
    <source>
        <dbReference type="ARBA" id="ARBA00004196"/>
    </source>
</evidence>
<dbReference type="PANTHER" id="PTHR32347:SF14">
    <property type="entry name" value="EFFLUX SYSTEM COMPONENT YKNX-RELATED"/>
    <property type="match status" value="1"/>
</dbReference>
<feature type="domain" description="YknX-like C-terminal permuted SH3-like" evidence="4">
    <location>
        <begin position="341"/>
        <end position="406"/>
    </location>
</feature>
<comment type="caution">
    <text evidence="6">The sequence shown here is derived from an EMBL/GenBank/DDBJ whole genome shotgun (WGS) entry which is preliminary data.</text>
</comment>
<dbReference type="GO" id="GO:0030313">
    <property type="term" value="C:cell envelope"/>
    <property type="evidence" value="ECO:0007669"/>
    <property type="project" value="UniProtKB-SubCell"/>
</dbReference>
<sequence length="408" mass="45121">MKKPFANVTRKQKIRMSIIAGILGLLLLIGVFVYSQTRTTSKEAESDYQTTVLKKSEPLTFKGVVDASEVREYSNDPTMGKLNTIDVTTGQQVDINTVLMTYTNEEMTDQANEQSTSLEKLNLAVANAQENLNLAAAKRDKAQTSLNDSEYNYNNTNEHSSEEAAMKKQEYKQEITQYQAELDAAQDGVVQAQQMLESAQVDLRAGNQSLETMRARATKTVTSTTAGIAYVNEKGRTDNSVPIVQIISSDVTIQGTVTEYDYDRLAANQQVTIKPVTSEEEISGTITQIDQLPESPAVASAQGMTGGATAASVSNYHFTVKPEKVLQYGYNVQITLPLDEIRLPKNSVVKEEDKRYVFVHRNGKIHKTEVTTEERDGYLVVTDGVKEKDRIVANPDKNLKDGQELAVN</sequence>
<evidence type="ECO:0000313" key="6">
    <source>
        <dbReference type="EMBL" id="GCF94892.1"/>
    </source>
</evidence>
<dbReference type="Gene3D" id="2.40.420.20">
    <property type="match status" value="1"/>
</dbReference>
<comment type="subcellular location">
    <subcellularLocation>
        <location evidence="1">Cell envelope</location>
    </subcellularLocation>
</comment>
<evidence type="ECO:0000313" key="7">
    <source>
        <dbReference type="Proteomes" id="UP000290567"/>
    </source>
</evidence>
<dbReference type="Gene3D" id="2.40.30.170">
    <property type="match status" value="1"/>
</dbReference>
<organism evidence="6 7">
    <name type="scientific">Enterococcus florum</name>
    <dbReference type="NCBI Taxonomy" id="2480627"/>
    <lineage>
        <taxon>Bacteria</taxon>
        <taxon>Bacillati</taxon>
        <taxon>Bacillota</taxon>
        <taxon>Bacilli</taxon>
        <taxon>Lactobacillales</taxon>
        <taxon>Enterococcaceae</taxon>
        <taxon>Enterococcus</taxon>
    </lineage>
</organism>
<dbReference type="OrthoDB" id="2269868at2"/>
<keyword evidence="7" id="KW-1185">Reference proteome</keyword>
<dbReference type="InterPro" id="IPR058636">
    <property type="entry name" value="Beta-barrel_YknX"/>
</dbReference>
<gene>
    <name evidence="6" type="ORF">NRIC_27830</name>
</gene>
<evidence type="ECO:0000256" key="2">
    <source>
        <dbReference type="ARBA" id="ARBA00023054"/>
    </source>
</evidence>
<name>A0A4P5PGV8_9ENTE</name>
<dbReference type="Proteomes" id="UP000290567">
    <property type="component" value="Unassembled WGS sequence"/>
</dbReference>
<feature type="coiled-coil region" evidence="3">
    <location>
        <begin position="104"/>
        <end position="195"/>
    </location>
</feature>
<dbReference type="Pfam" id="PF25990">
    <property type="entry name" value="Beta-barrel_YknX"/>
    <property type="match status" value="1"/>
</dbReference>
<proteinExistence type="predicted"/>
<accession>A0A4P5PGV8</accession>
<dbReference type="AlphaFoldDB" id="A0A4P5PGV8"/>
<reference evidence="7" key="1">
    <citation type="submission" date="2019-02" db="EMBL/GenBank/DDBJ databases">
        <title>Draft genome sequence of Enterococcus sp. Gos25-1.</title>
        <authorList>
            <person name="Tanaka N."/>
            <person name="Shiwa Y."/>
            <person name="Fujita N."/>
        </authorList>
    </citation>
    <scope>NUCLEOTIDE SEQUENCE [LARGE SCALE GENOMIC DNA]</scope>
    <source>
        <strain evidence="7">Gos25-1</strain>
    </source>
</reference>
<keyword evidence="2 3" id="KW-0175">Coiled coil</keyword>
<protein>
    <submittedName>
        <fullName evidence="6">RND transporter</fullName>
    </submittedName>
</protein>
<evidence type="ECO:0000259" key="5">
    <source>
        <dbReference type="Pfam" id="PF25990"/>
    </source>
</evidence>
<dbReference type="RefSeq" id="WP_146623292.1">
    <property type="nucleotide sequence ID" value="NZ_BJCC01000024.1"/>
</dbReference>
<feature type="domain" description="YknX-like beta-barrel" evidence="5">
    <location>
        <begin position="252"/>
        <end position="334"/>
    </location>
</feature>
<dbReference type="InterPro" id="IPR058637">
    <property type="entry name" value="YknX-like_C"/>
</dbReference>
<evidence type="ECO:0000259" key="4">
    <source>
        <dbReference type="Pfam" id="PF25989"/>
    </source>
</evidence>
<dbReference type="EMBL" id="BJCC01000024">
    <property type="protein sequence ID" value="GCF94892.1"/>
    <property type="molecule type" value="Genomic_DNA"/>
</dbReference>
<evidence type="ECO:0000256" key="3">
    <source>
        <dbReference type="SAM" id="Coils"/>
    </source>
</evidence>
<dbReference type="PANTHER" id="PTHR32347">
    <property type="entry name" value="EFFLUX SYSTEM COMPONENT YKNX-RELATED"/>
    <property type="match status" value="1"/>
</dbReference>
<dbReference type="InterPro" id="IPR050465">
    <property type="entry name" value="UPF0194_transport"/>
</dbReference>
<dbReference type="Pfam" id="PF25989">
    <property type="entry name" value="YknX_C"/>
    <property type="match status" value="1"/>
</dbReference>